<proteinExistence type="predicted"/>
<evidence type="ECO:0000313" key="3">
    <source>
        <dbReference type="Proteomes" id="UP000734511"/>
    </source>
</evidence>
<gene>
    <name evidence="2" type="ORF">HCN08_27955</name>
</gene>
<evidence type="ECO:0000313" key="2">
    <source>
        <dbReference type="EMBL" id="NJP47208.1"/>
    </source>
</evidence>
<accession>A0ABX0ZT85</accession>
<sequence>MQLGEGAAGGFDLLVVVAGGVPALNCHGGEDDGIEKDGDGRSGADGAS</sequence>
<comment type="caution">
    <text evidence="2">The sequence shown here is derived from an EMBL/GenBank/DDBJ whole genome shotgun (WGS) entry which is preliminary data.</text>
</comment>
<protein>
    <submittedName>
        <fullName evidence="2">Uncharacterized protein</fullName>
    </submittedName>
</protein>
<keyword evidence="3" id="KW-1185">Reference proteome</keyword>
<evidence type="ECO:0000256" key="1">
    <source>
        <dbReference type="SAM" id="MobiDB-lite"/>
    </source>
</evidence>
<feature type="region of interest" description="Disordered" evidence="1">
    <location>
        <begin position="26"/>
        <end position="48"/>
    </location>
</feature>
<reference evidence="2 3" key="1">
    <citation type="submission" date="2020-03" db="EMBL/GenBank/DDBJ databases">
        <title>WGS of actinomycetes isolated from Thailand.</title>
        <authorList>
            <person name="Thawai C."/>
        </authorList>
    </citation>
    <scope>NUCLEOTIDE SEQUENCE [LARGE SCALE GENOMIC DNA]</scope>
    <source>
        <strain evidence="2 3">PRB2-1</strain>
    </source>
</reference>
<dbReference type="EMBL" id="JAATEJ010000027">
    <property type="protein sequence ID" value="NJP47208.1"/>
    <property type="molecule type" value="Genomic_DNA"/>
</dbReference>
<organism evidence="2 3">
    <name type="scientific">Actinacidiphila epipremni</name>
    <dbReference type="NCBI Taxonomy" id="2053013"/>
    <lineage>
        <taxon>Bacteria</taxon>
        <taxon>Bacillati</taxon>
        <taxon>Actinomycetota</taxon>
        <taxon>Actinomycetes</taxon>
        <taxon>Kitasatosporales</taxon>
        <taxon>Streptomycetaceae</taxon>
        <taxon>Actinacidiphila</taxon>
    </lineage>
</organism>
<name>A0ABX0ZT85_9ACTN</name>
<dbReference type="Proteomes" id="UP000734511">
    <property type="component" value="Unassembled WGS sequence"/>
</dbReference>
<dbReference type="RefSeq" id="WP_167986048.1">
    <property type="nucleotide sequence ID" value="NZ_JAATEJ010000027.1"/>
</dbReference>